<keyword evidence="4" id="KW-0378">Hydrolase</keyword>
<comment type="similarity">
    <text evidence="5">Belongs to the YicC/YloC family.</text>
</comment>
<evidence type="ECO:0000256" key="2">
    <source>
        <dbReference type="ARBA" id="ARBA00022722"/>
    </source>
</evidence>
<comment type="cofactor">
    <cofactor evidence="1">
        <name>a divalent metal cation</name>
        <dbReference type="ChEBI" id="CHEBI:60240"/>
    </cofactor>
</comment>
<dbReference type="PANTHER" id="PTHR30636">
    <property type="entry name" value="UPF0701 PROTEIN YICC"/>
    <property type="match status" value="1"/>
</dbReference>
<dbReference type="Pfam" id="PF03755">
    <property type="entry name" value="YicC-like_N"/>
    <property type="match status" value="1"/>
</dbReference>
<keyword evidence="9" id="KW-1185">Reference proteome</keyword>
<keyword evidence="3" id="KW-0255">Endonuclease</keyword>
<gene>
    <name evidence="8" type="ORF">DPPLL_07900</name>
</gene>
<evidence type="ECO:0000256" key="5">
    <source>
        <dbReference type="ARBA" id="ARBA00035648"/>
    </source>
</evidence>
<dbReference type="RefSeq" id="WP_284153513.1">
    <property type="nucleotide sequence ID" value="NZ_AP025516.1"/>
</dbReference>
<proteinExistence type="inferred from homology"/>
<evidence type="ECO:0000256" key="4">
    <source>
        <dbReference type="ARBA" id="ARBA00022801"/>
    </source>
</evidence>
<evidence type="ECO:0000256" key="3">
    <source>
        <dbReference type="ARBA" id="ARBA00022759"/>
    </source>
</evidence>
<dbReference type="InterPro" id="IPR005229">
    <property type="entry name" value="YicC/YloC-like"/>
</dbReference>
<dbReference type="PANTHER" id="PTHR30636:SF3">
    <property type="entry name" value="UPF0701 PROTEIN YICC"/>
    <property type="match status" value="1"/>
</dbReference>
<dbReference type="InterPro" id="IPR013551">
    <property type="entry name" value="YicC-like_C"/>
</dbReference>
<protein>
    <recommendedName>
        <fullName evidence="10">YicC family protein</fullName>
    </recommendedName>
</protein>
<name>A0ABM7W6B1_9BACT</name>
<evidence type="ECO:0008006" key="10">
    <source>
        <dbReference type="Google" id="ProtNLM"/>
    </source>
</evidence>
<dbReference type="Pfam" id="PF08340">
    <property type="entry name" value="YicC-like_C"/>
    <property type="match status" value="1"/>
</dbReference>
<accession>A0ABM7W6B1</accession>
<evidence type="ECO:0000259" key="6">
    <source>
        <dbReference type="Pfam" id="PF03755"/>
    </source>
</evidence>
<dbReference type="EMBL" id="AP025516">
    <property type="protein sequence ID" value="BDD86425.1"/>
    <property type="molecule type" value="Genomic_DNA"/>
</dbReference>
<evidence type="ECO:0000313" key="9">
    <source>
        <dbReference type="Proteomes" id="UP000830055"/>
    </source>
</evidence>
<feature type="domain" description="Endoribonuclease YicC-like N-terminal" evidence="6">
    <location>
        <begin position="1"/>
        <end position="152"/>
    </location>
</feature>
<organism evidence="8 9">
    <name type="scientific">Desulfofustis limnaeus</name>
    <dbReference type="NCBI Taxonomy" id="2740163"/>
    <lineage>
        <taxon>Bacteria</taxon>
        <taxon>Pseudomonadati</taxon>
        <taxon>Thermodesulfobacteriota</taxon>
        <taxon>Desulfobulbia</taxon>
        <taxon>Desulfobulbales</taxon>
        <taxon>Desulfocapsaceae</taxon>
        <taxon>Desulfofustis</taxon>
    </lineage>
</organism>
<keyword evidence="2" id="KW-0540">Nuclease</keyword>
<dbReference type="InterPro" id="IPR013527">
    <property type="entry name" value="YicC-like_N"/>
</dbReference>
<sequence length="288" mass="32926">MTGYGRAEMEHKGRIWTVEVRCVNNRFLDVKIKLPRDYGTLEEIVRRRVGDFQQRGRVDVSLTVSGDFSDLVSVRVDRNLAATYQRALAVLAEQLGVAPEYDLLRFATLPDVLTREQQQEDVDALAPVVDQVVSQALQRCLEMREQEARHLADDLRERLGSFTAVLQSIEDQVPILVQQRQSALQERLTKLLGTVDLDPARLAQEVAILADKTDVTEELVRLRSHIRKWEQLFASTEPVGRTLDFLIQEFLREVNTIASKINDARIAHQTVALKSELEKMREQVQNIE</sequence>
<dbReference type="NCBIfam" id="TIGR00255">
    <property type="entry name" value="YicC/YloC family endoribonuclease"/>
    <property type="match status" value="1"/>
</dbReference>
<evidence type="ECO:0000256" key="1">
    <source>
        <dbReference type="ARBA" id="ARBA00001968"/>
    </source>
</evidence>
<dbReference type="Proteomes" id="UP000830055">
    <property type="component" value="Chromosome"/>
</dbReference>
<reference evidence="8 9" key="1">
    <citation type="submission" date="2022-01" db="EMBL/GenBank/DDBJ databases">
        <title>Desulfofustis limnae sp. nov., a novel mesophilic sulfate-reducing bacterium isolated from marsh soil.</title>
        <authorList>
            <person name="Watanabe M."/>
            <person name="Takahashi A."/>
            <person name="Kojima H."/>
            <person name="Fukui M."/>
        </authorList>
    </citation>
    <scope>NUCLEOTIDE SEQUENCE [LARGE SCALE GENOMIC DNA]</scope>
    <source>
        <strain evidence="8 9">PPLL</strain>
    </source>
</reference>
<feature type="domain" description="Endoribonuclease YicC-like C-terminal" evidence="7">
    <location>
        <begin position="169"/>
        <end position="288"/>
    </location>
</feature>
<evidence type="ECO:0000259" key="7">
    <source>
        <dbReference type="Pfam" id="PF08340"/>
    </source>
</evidence>
<evidence type="ECO:0000313" key="8">
    <source>
        <dbReference type="EMBL" id="BDD86425.1"/>
    </source>
</evidence>